<evidence type="ECO:0000256" key="1">
    <source>
        <dbReference type="ARBA" id="ARBA00001526"/>
    </source>
</evidence>
<feature type="signal peptide" evidence="4">
    <location>
        <begin position="1"/>
        <end position="19"/>
    </location>
</feature>
<dbReference type="InterPro" id="IPR045155">
    <property type="entry name" value="Beta-lactam_cat"/>
</dbReference>
<dbReference type="RefSeq" id="WP_330106732.1">
    <property type="nucleotide sequence ID" value="NZ_JAZDQT010000001.1"/>
</dbReference>
<dbReference type="EMBL" id="JAZDQT010000001">
    <property type="protein sequence ID" value="MEE1944358.1"/>
    <property type="molecule type" value="Genomic_DNA"/>
</dbReference>
<comment type="catalytic activity">
    <reaction evidence="1">
        <text>a beta-lactam + H2O = a substituted beta-amino acid</text>
        <dbReference type="Rhea" id="RHEA:20401"/>
        <dbReference type="ChEBI" id="CHEBI:15377"/>
        <dbReference type="ChEBI" id="CHEBI:35627"/>
        <dbReference type="ChEBI" id="CHEBI:140347"/>
        <dbReference type="EC" id="3.5.2.6"/>
    </reaction>
</comment>
<evidence type="ECO:0000256" key="2">
    <source>
        <dbReference type="ARBA" id="ARBA00009009"/>
    </source>
</evidence>
<organism evidence="6 7">
    <name type="scientific">Pedobacter albus</name>
    <dbReference type="NCBI Taxonomy" id="3113905"/>
    <lineage>
        <taxon>Bacteria</taxon>
        <taxon>Pseudomonadati</taxon>
        <taxon>Bacteroidota</taxon>
        <taxon>Sphingobacteriia</taxon>
        <taxon>Sphingobacteriales</taxon>
        <taxon>Sphingobacteriaceae</taxon>
        <taxon>Pedobacter</taxon>
    </lineage>
</organism>
<protein>
    <recommendedName>
        <fullName evidence="3">beta-lactamase</fullName>
        <ecNumber evidence="3">3.5.2.6</ecNumber>
    </recommendedName>
</protein>
<dbReference type="Pfam" id="PF13354">
    <property type="entry name" value="Beta-lactamase2"/>
    <property type="match status" value="1"/>
</dbReference>
<accession>A0ABU7I4H1</accession>
<dbReference type="GO" id="GO:0016787">
    <property type="term" value="F:hydrolase activity"/>
    <property type="evidence" value="ECO:0007669"/>
    <property type="project" value="UniProtKB-KW"/>
</dbReference>
<sequence length="418" mass="48507">MRNLSSLLLLLIISIQAMAQQTDTLFLAKLMQGKPELFSGVLNHPNKNEVQVIYTQVNRDQHNKPSFKTFSYNFNPQRYFYPASTVKLAAVVFALEKVNALKSKGLSADLTMLTDSNFKGQTKVLKDESAPNGKPSITHYIKKILLTSDNDAFNRLFEFIGRAEINAKLNKYGMNHSRILNRLAIGDGGEQARHTNPIDFYKDGKLVYHQDAQYDDKDYPLTLTNLLVGKGYIDSKEQLVNEPYSFANKNVFTVGDQQLLMKRLMMPEAFPAKERFNLSPADYQLIYTYMSKLPTESDYPKYDPKEFWPTYAKMLYYGREKEVALDPNIRIFNKYGDSYGYIIDNSYFVDFKNKIEFFLTAVVQSNEDGIYNDSKYEYETVCYPFMKNLGRTIYEYELNRNKKHLPNLDKYKMDYGNK</sequence>
<proteinExistence type="inferred from homology"/>
<keyword evidence="7" id="KW-1185">Reference proteome</keyword>
<name>A0ABU7I4H1_9SPHI</name>
<dbReference type="InterPro" id="IPR000871">
    <property type="entry name" value="Beta-lactam_class-A"/>
</dbReference>
<keyword evidence="4" id="KW-0732">Signal</keyword>
<dbReference type="Proteomes" id="UP001336835">
    <property type="component" value="Unassembled WGS sequence"/>
</dbReference>
<dbReference type="InterPro" id="IPR012338">
    <property type="entry name" value="Beta-lactam/transpept-like"/>
</dbReference>
<evidence type="ECO:0000256" key="3">
    <source>
        <dbReference type="ARBA" id="ARBA00012865"/>
    </source>
</evidence>
<dbReference type="SUPFAM" id="SSF56601">
    <property type="entry name" value="beta-lactamase/transpeptidase-like"/>
    <property type="match status" value="1"/>
</dbReference>
<gene>
    <name evidence="6" type="ORF">VRU48_04515</name>
</gene>
<comment type="similarity">
    <text evidence="2">Belongs to the class-A beta-lactamase family.</text>
</comment>
<dbReference type="EC" id="3.5.2.6" evidence="3"/>
<dbReference type="Gene3D" id="3.40.710.10">
    <property type="entry name" value="DD-peptidase/beta-lactamase superfamily"/>
    <property type="match status" value="1"/>
</dbReference>
<evidence type="ECO:0000313" key="7">
    <source>
        <dbReference type="Proteomes" id="UP001336835"/>
    </source>
</evidence>
<keyword evidence="6" id="KW-0378">Hydrolase</keyword>
<evidence type="ECO:0000256" key="4">
    <source>
        <dbReference type="SAM" id="SignalP"/>
    </source>
</evidence>
<feature type="chain" id="PRO_5046945413" description="beta-lactamase" evidence="4">
    <location>
        <begin position="20"/>
        <end position="418"/>
    </location>
</feature>
<dbReference type="PANTHER" id="PTHR35333">
    <property type="entry name" value="BETA-LACTAMASE"/>
    <property type="match status" value="1"/>
</dbReference>
<feature type="domain" description="Beta-lactamase class A catalytic" evidence="5">
    <location>
        <begin position="72"/>
        <end position="297"/>
    </location>
</feature>
<comment type="caution">
    <text evidence="6">The sequence shown here is derived from an EMBL/GenBank/DDBJ whole genome shotgun (WGS) entry which is preliminary data.</text>
</comment>
<reference evidence="6 7" key="1">
    <citation type="submission" date="2024-01" db="EMBL/GenBank/DDBJ databases">
        <title>Pedobacter sp. nov., isolated from fresh soil.</title>
        <authorList>
            <person name="Le N.T.T."/>
        </authorList>
    </citation>
    <scope>NUCLEOTIDE SEQUENCE [LARGE SCALE GENOMIC DNA]</scope>
    <source>
        <strain evidence="6 7">KR3-3</strain>
    </source>
</reference>
<dbReference type="PANTHER" id="PTHR35333:SF3">
    <property type="entry name" value="BETA-LACTAMASE-TYPE TRANSPEPTIDASE FOLD CONTAINING PROTEIN"/>
    <property type="match status" value="1"/>
</dbReference>
<evidence type="ECO:0000313" key="6">
    <source>
        <dbReference type="EMBL" id="MEE1944358.1"/>
    </source>
</evidence>
<evidence type="ECO:0000259" key="5">
    <source>
        <dbReference type="Pfam" id="PF13354"/>
    </source>
</evidence>